<reference evidence="1" key="1">
    <citation type="submission" date="2014-11" db="EMBL/GenBank/DDBJ databases">
        <authorList>
            <person name="Amaro Gonzalez C."/>
        </authorList>
    </citation>
    <scope>NUCLEOTIDE SEQUENCE</scope>
</reference>
<organism evidence="1">
    <name type="scientific">Anguilla anguilla</name>
    <name type="common">European freshwater eel</name>
    <name type="synonym">Muraena anguilla</name>
    <dbReference type="NCBI Taxonomy" id="7936"/>
    <lineage>
        <taxon>Eukaryota</taxon>
        <taxon>Metazoa</taxon>
        <taxon>Chordata</taxon>
        <taxon>Craniata</taxon>
        <taxon>Vertebrata</taxon>
        <taxon>Euteleostomi</taxon>
        <taxon>Actinopterygii</taxon>
        <taxon>Neopterygii</taxon>
        <taxon>Teleostei</taxon>
        <taxon>Anguilliformes</taxon>
        <taxon>Anguillidae</taxon>
        <taxon>Anguilla</taxon>
    </lineage>
</organism>
<name>A0A0E9V2R7_ANGAN</name>
<sequence>MCHRVFIKSLQGVTKLGTFEHTVVSQLQKWKTN</sequence>
<dbReference type="EMBL" id="GBXM01036311">
    <property type="protein sequence ID" value="JAH72266.1"/>
    <property type="molecule type" value="Transcribed_RNA"/>
</dbReference>
<protein>
    <submittedName>
        <fullName evidence="1">Uncharacterized protein</fullName>
    </submittedName>
</protein>
<evidence type="ECO:0000313" key="1">
    <source>
        <dbReference type="EMBL" id="JAH72266.1"/>
    </source>
</evidence>
<dbReference type="AlphaFoldDB" id="A0A0E9V2R7"/>
<proteinExistence type="predicted"/>
<reference evidence="1" key="2">
    <citation type="journal article" date="2015" name="Fish Shellfish Immunol.">
        <title>Early steps in the European eel (Anguilla anguilla)-Vibrio vulnificus interaction in the gills: Role of the RtxA13 toxin.</title>
        <authorList>
            <person name="Callol A."/>
            <person name="Pajuelo D."/>
            <person name="Ebbesson L."/>
            <person name="Teles M."/>
            <person name="MacKenzie S."/>
            <person name="Amaro C."/>
        </authorList>
    </citation>
    <scope>NUCLEOTIDE SEQUENCE</scope>
</reference>
<accession>A0A0E9V2R7</accession>